<feature type="compositionally biased region" description="Low complexity" evidence="1">
    <location>
        <begin position="1"/>
        <end position="16"/>
    </location>
</feature>
<comment type="caution">
    <text evidence="2">The sequence shown here is derived from an EMBL/GenBank/DDBJ whole genome shotgun (WGS) entry which is preliminary data.</text>
</comment>
<sequence>MPSGTAAAASASAAASGPKKSPFRQQRESSKAQNFYASRWGIDDLRVRSTNSGNLIRFSYRVVNVDLAQGLNDKHNTAALLSPRAHVVLQVPVMEKVGPLRQAMAPEAGKEYWMVFSNKGNFVKPGDRVDVLIGSFHADGLMVE</sequence>
<dbReference type="EMBL" id="JABBFX010000001">
    <property type="protein sequence ID" value="NML44467.1"/>
    <property type="molecule type" value="Genomic_DNA"/>
</dbReference>
<organism evidence="2 3">
    <name type="scientific">Ramlibacter agri</name>
    <dbReference type="NCBI Taxonomy" id="2728837"/>
    <lineage>
        <taxon>Bacteria</taxon>
        <taxon>Pseudomonadati</taxon>
        <taxon>Pseudomonadota</taxon>
        <taxon>Betaproteobacteria</taxon>
        <taxon>Burkholderiales</taxon>
        <taxon>Comamonadaceae</taxon>
        <taxon>Ramlibacter</taxon>
    </lineage>
</organism>
<gene>
    <name evidence="2" type="ORF">HHL11_11945</name>
</gene>
<accession>A0A848H1W7</accession>
<feature type="region of interest" description="Disordered" evidence="1">
    <location>
        <begin position="1"/>
        <end position="30"/>
    </location>
</feature>
<proteinExistence type="predicted"/>
<reference evidence="2 3" key="1">
    <citation type="submission" date="2020-04" db="EMBL/GenBank/DDBJ databases">
        <title>Ramlibacter sp. G-1-2-2 isolated from soil.</title>
        <authorList>
            <person name="Dahal R.H."/>
        </authorList>
    </citation>
    <scope>NUCLEOTIDE SEQUENCE [LARGE SCALE GENOMIC DNA]</scope>
    <source>
        <strain evidence="2 3">G-1-2-2</strain>
    </source>
</reference>
<name>A0A848H1W7_9BURK</name>
<dbReference type="AlphaFoldDB" id="A0A848H1W7"/>
<keyword evidence="3" id="KW-1185">Reference proteome</keyword>
<evidence type="ECO:0000256" key="1">
    <source>
        <dbReference type="SAM" id="MobiDB-lite"/>
    </source>
</evidence>
<protein>
    <submittedName>
        <fullName evidence="2">Uncharacterized protein</fullName>
    </submittedName>
</protein>
<dbReference type="Proteomes" id="UP000541185">
    <property type="component" value="Unassembled WGS sequence"/>
</dbReference>
<evidence type="ECO:0000313" key="2">
    <source>
        <dbReference type="EMBL" id="NML44467.1"/>
    </source>
</evidence>
<evidence type="ECO:0000313" key="3">
    <source>
        <dbReference type="Proteomes" id="UP000541185"/>
    </source>
</evidence>